<gene>
    <name evidence="7" type="ORF">BS47DRAFT_1028156</name>
</gene>
<reference evidence="7" key="1">
    <citation type="journal article" date="2020" name="Nat. Commun.">
        <title>Large-scale genome sequencing of mycorrhizal fungi provides insights into the early evolution of symbiotic traits.</title>
        <authorList>
            <person name="Miyauchi S."/>
            <person name="Kiss E."/>
            <person name="Kuo A."/>
            <person name="Drula E."/>
            <person name="Kohler A."/>
            <person name="Sanchez-Garcia M."/>
            <person name="Morin E."/>
            <person name="Andreopoulos B."/>
            <person name="Barry K.W."/>
            <person name="Bonito G."/>
            <person name="Buee M."/>
            <person name="Carver A."/>
            <person name="Chen C."/>
            <person name="Cichocki N."/>
            <person name="Clum A."/>
            <person name="Culley D."/>
            <person name="Crous P.W."/>
            <person name="Fauchery L."/>
            <person name="Girlanda M."/>
            <person name="Hayes R.D."/>
            <person name="Keri Z."/>
            <person name="LaButti K."/>
            <person name="Lipzen A."/>
            <person name="Lombard V."/>
            <person name="Magnuson J."/>
            <person name="Maillard F."/>
            <person name="Murat C."/>
            <person name="Nolan M."/>
            <person name="Ohm R.A."/>
            <person name="Pangilinan J."/>
            <person name="Pereira M.F."/>
            <person name="Perotto S."/>
            <person name="Peter M."/>
            <person name="Pfister S."/>
            <person name="Riley R."/>
            <person name="Sitrit Y."/>
            <person name="Stielow J.B."/>
            <person name="Szollosi G."/>
            <person name="Zifcakova L."/>
            <person name="Stursova M."/>
            <person name="Spatafora J.W."/>
            <person name="Tedersoo L."/>
            <person name="Vaario L.M."/>
            <person name="Yamada A."/>
            <person name="Yan M."/>
            <person name="Wang P."/>
            <person name="Xu J."/>
            <person name="Bruns T."/>
            <person name="Baldrian P."/>
            <person name="Vilgalys R."/>
            <person name="Dunand C."/>
            <person name="Henrissat B."/>
            <person name="Grigoriev I.V."/>
            <person name="Hibbett D."/>
            <person name="Nagy L.G."/>
            <person name="Martin F.M."/>
        </authorList>
    </citation>
    <scope>NUCLEOTIDE SEQUENCE</scope>
    <source>
        <strain evidence="7">UP504</strain>
    </source>
</reference>
<evidence type="ECO:0000256" key="5">
    <source>
        <dbReference type="ARBA" id="ARBA00023163"/>
    </source>
</evidence>
<keyword evidence="4" id="KW-0238">DNA-binding</keyword>
<dbReference type="GO" id="GO:0003677">
    <property type="term" value="F:DNA binding"/>
    <property type="evidence" value="ECO:0007669"/>
    <property type="project" value="UniProtKB-KW"/>
</dbReference>
<sequence>MSTSFLWQVKLMKIASSIMDVVYGMTGVARRGIDLAQVAQLHADLRAWERSLPRELRIAPNTLSTCSSPPDVFMINLAFHWLLILLLHPFFKPHIKVQPPSFSEIPSSGGSTKRRDFALLKLREAALNECPTSATHILSLFAAYRRLYTLRLTPVTAVQIAYTAGKTHLATILAGGPNPSTKARKAKGEFLECVQILKEIGESWASGRLTAEMLQTLLVRGEKRMQQALVAAPSQAGVRSYDPPPGPPPAKRDFLLYPDSVCSVLITIIFL</sequence>
<organism evidence="7 8">
    <name type="scientific">Hydnum rufescens UP504</name>
    <dbReference type="NCBI Taxonomy" id="1448309"/>
    <lineage>
        <taxon>Eukaryota</taxon>
        <taxon>Fungi</taxon>
        <taxon>Dikarya</taxon>
        <taxon>Basidiomycota</taxon>
        <taxon>Agaricomycotina</taxon>
        <taxon>Agaricomycetes</taxon>
        <taxon>Cantharellales</taxon>
        <taxon>Hydnaceae</taxon>
        <taxon>Hydnum</taxon>
    </lineage>
</organism>
<evidence type="ECO:0000256" key="1">
    <source>
        <dbReference type="ARBA" id="ARBA00022723"/>
    </source>
</evidence>
<keyword evidence="1" id="KW-0479">Metal-binding</keyword>
<evidence type="ECO:0000313" key="8">
    <source>
        <dbReference type="Proteomes" id="UP000886523"/>
    </source>
</evidence>
<dbReference type="CDD" id="cd12148">
    <property type="entry name" value="fungal_TF_MHR"/>
    <property type="match status" value="1"/>
</dbReference>
<proteinExistence type="predicted"/>
<keyword evidence="5" id="KW-0804">Transcription</keyword>
<dbReference type="GO" id="GO:0046872">
    <property type="term" value="F:metal ion binding"/>
    <property type="evidence" value="ECO:0007669"/>
    <property type="project" value="UniProtKB-KW"/>
</dbReference>
<dbReference type="OrthoDB" id="2154091at2759"/>
<evidence type="ECO:0000313" key="7">
    <source>
        <dbReference type="EMBL" id="KAF9502769.1"/>
    </source>
</evidence>
<protein>
    <submittedName>
        <fullName evidence="7">Uncharacterized protein</fullName>
    </submittedName>
</protein>
<dbReference type="EMBL" id="MU129629">
    <property type="protein sequence ID" value="KAF9502769.1"/>
    <property type="molecule type" value="Genomic_DNA"/>
</dbReference>
<evidence type="ECO:0000256" key="6">
    <source>
        <dbReference type="ARBA" id="ARBA00023242"/>
    </source>
</evidence>
<dbReference type="PANTHER" id="PTHR31313:SF81">
    <property type="entry name" value="TY1 ENHANCER ACTIVATOR"/>
    <property type="match status" value="1"/>
</dbReference>
<dbReference type="AlphaFoldDB" id="A0A9P6ACV0"/>
<comment type="caution">
    <text evidence="7">The sequence shown here is derived from an EMBL/GenBank/DDBJ whole genome shotgun (WGS) entry which is preliminary data.</text>
</comment>
<dbReference type="PANTHER" id="PTHR31313">
    <property type="entry name" value="TY1 ENHANCER ACTIVATOR"/>
    <property type="match status" value="1"/>
</dbReference>
<evidence type="ECO:0000256" key="4">
    <source>
        <dbReference type="ARBA" id="ARBA00023125"/>
    </source>
</evidence>
<keyword evidence="8" id="KW-1185">Reference proteome</keyword>
<keyword evidence="6" id="KW-0539">Nucleus</keyword>
<name>A0A9P6ACV0_9AGAM</name>
<evidence type="ECO:0000256" key="3">
    <source>
        <dbReference type="ARBA" id="ARBA00023015"/>
    </source>
</evidence>
<keyword evidence="3" id="KW-0805">Transcription regulation</keyword>
<keyword evidence="2" id="KW-0862">Zinc</keyword>
<evidence type="ECO:0000256" key="2">
    <source>
        <dbReference type="ARBA" id="ARBA00022833"/>
    </source>
</evidence>
<accession>A0A9P6ACV0</accession>
<dbReference type="Proteomes" id="UP000886523">
    <property type="component" value="Unassembled WGS sequence"/>
</dbReference>
<dbReference type="InterPro" id="IPR051615">
    <property type="entry name" value="Transcr_Regulatory_Elem"/>
</dbReference>